<sequence length="151" mass="17306">MYLGHRKPAMIRIQEALFHGLEVKLMSKRIRKLALSVIALLIVYVLFFPAPTPQLAVRKHLLISFHPIKAVSAEVRPGSIQNDPKYGDLYEVSDPDISESYIYVKKIEARLASGLRRLRAVMQIPPNGTTVRGDSRVRRNAKPRTLRHWRD</sequence>
<feature type="region of interest" description="Disordered" evidence="1">
    <location>
        <begin position="130"/>
        <end position="151"/>
    </location>
</feature>
<keyword evidence="2" id="KW-1133">Transmembrane helix</keyword>
<dbReference type="Proteomes" id="UP001153404">
    <property type="component" value="Unassembled WGS sequence"/>
</dbReference>
<evidence type="ECO:0000256" key="2">
    <source>
        <dbReference type="SAM" id="Phobius"/>
    </source>
</evidence>
<proteinExistence type="predicted"/>
<dbReference type="AlphaFoldDB" id="A0A9X4KTP0"/>
<gene>
    <name evidence="3" type="ORF">OMP40_15290</name>
</gene>
<protein>
    <submittedName>
        <fullName evidence="3">Uncharacterized protein</fullName>
    </submittedName>
</protein>
<feature type="compositionally biased region" description="Basic residues" evidence="1">
    <location>
        <begin position="138"/>
        <end position="151"/>
    </location>
</feature>
<organism evidence="3 4">
    <name type="scientific">Cohnella rhizosphaerae</name>
    <dbReference type="NCBI Taxonomy" id="1457232"/>
    <lineage>
        <taxon>Bacteria</taxon>
        <taxon>Bacillati</taxon>
        <taxon>Bacillota</taxon>
        <taxon>Bacilli</taxon>
        <taxon>Bacillales</taxon>
        <taxon>Paenibacillaceae</taxon>
        <taxon>Cohnella</taxon>
    </lineage>
</organism>
<evidence type="ECO:0000313" key="4">
    <source>
        <dbReference type="Proteomes" id="UP001153404"/>
    </source>
</evidence>
<name>A0A9X4KTP0_9BACL</name>
<dbReference type="EMBL" id="JAPDIA010000003">
    <property type="protein sequence ID" value="MDG0810573.1"/>
    <property type="molecule type" value="Genomic_DNA"/>
</dbReference>
<reference evidence="3" key="1">
    <citation type="submission" date="2022-10" db="EMBL/GenBank/DDBJ databases">
        <title>Comparative genomic analysis of Cohnella hashimotonis sp. nov., isolated from the International Space Station.</title>
        <authorList>
            <person name="Simpson A."/>
            <person name="Venkateswaran K."/>
        </authorList>
    </citation>
    <scope>NUCLEOTIDE SEQUENCE</scope>
    <source>
        <strain evidence="3">DSM 28161</strain>
    </source>
</reference>
<keyword evidence="4" id="KW-1185">Reference proteome</keyword>
<accession>A0A9X4KTP0</accession>
<comment type="caution">
    <text evidence="3">The sequence shown here is derived from an EMBL/GenBank/DDBJ whole genome shotgun (WGS) entry which is preliminary data.</text>
</comment>
<evidence type="ECO:0000313" key="3">
    <source>
        <dbReference type="EMBL" id="MDG0810573.1"/>
    </source>
</evidence>
<evidence type="ECO:0000256" key="1">
    <source>
        <dbReference type="SAM" id="MobiDB-lite"/>
    </source>
</evidence>
<keyword evidence="2" id="KW-0472">Membrane</keyword>
<keyword evidence="2" id="KW-0812">Transmembrane</keyword>
<feature type="transmembrane region" description="Helical" evidence="2">
    <location>
        <begin position="33"/>
        <end position="50"/>
    </location>
</feature>